<dbReference type="Pfam" id="PF00679">
    <property type="entry name" value="EFG_C"/>
    <property type="match status" value="1"/>
</dbReference>
<dbReference type="OrthoDB" id="9801591at2"/>
<dbReference type="Proteomes" id="UP000287171">
    <property type="component" value="Unassembled WGS sequence"/>
</dbReference>
<dbReference type="InterPro" id="IPR014721">
    <property type="entry name" value="Ribsml_uS5_D2-typ_fold_subgr"/>
</dbReference>
<dbReference type="InterPro" id="IPR009000">
    <property type="entry name" value="Transl_B-barrel_sf"/>
</dbReference>
<dbReference type="PRINTS" id="PR00315">
    <property type="entry name" value="ELONGATNFCT"/>
</dbReference>
<dbReference type="NCBIfam" id="TIGR00231">
    <property type="entry name" value="small_GTP"/>
    <property type="match status" value="1"/>
</dbReference>
<keyword evidence="1" id="KW-0547">Nucleotide-binding</keyword>
<dbReference type="InterPro" id="IPR020568">
    <property type="entry name" value="Ribosomal_Su5_D2-typ_SF"/>
</dbReference>
<organism evidence="5 6">
    <name type="scientific">Dictyobacter alpinus</name>
    <dbReference type="NCBI Taxonomy" id="2014873"/>
    <lineage>
        <taxon>Bacteria</taxon>
        <taxon>Bacillati</taxon>
        <taxon>Chloroflexota</taxon>
        <taxon>Ktedonobacteria</taxon>
        <taxon>Ktedonobacterales</taxon>
        <taxon>Dictyobacteraceae</taxon>
        <taxon>Dictyobacter</taxon>
    </lineage>
</organism>
<dbReference type="EMBL" id="BIFT01000001">
    <property type="protein sequence ID" value="GCE25199.1"/>
    <property type="molecule type" value="Genomic_DNA"/>
</dbReference>
<dbReference type="RefSeq" id="WP_126625802.1">
    <property type="nucleotide sequence ID" value="NZ_BIFT01000001.1"/>
</dbReference>
<proteinExistence type="predicted"/>
<evidence type="ECO:0000313" key="6">
    <source>
        <dbReference type="Proteomes" id="UP000287171"/>
    </source>
</evidence>
<name>A0A402B1I7_9CHLR</name>
<dbReference type="PROSITE" id="PS51722">
    <property type="entry name" value="G_TR_2"/>
    <property type="match status" value="1"/>
</dbReference>
<dbReference type="GO" id="GO:0032790">
    <property type="term" value="P:ribosome disassembly"/>
    <property type="evidence" value="ECO:0007669"/>
    <property type="project" value="TreeGrafter"/>
</dbReference>
<dbReference type="GO" id="GO:0006412">
    <property type="term" value="P:translation"/>
    <property type="evidence" value="ECO:0007669"/>
    <property type="project" value="UniProtKB-KW"/>
</dbReference>
<dbReference type="InterPro" id="IPR035647">
    <property type="entry name" value="EFG_III/V"/>
</dbReference>
<dbReference type="SUPFAM" id="SSF54211">
    <property type="entry name" value="Ribosomal protein S5 domain 2-like"/>
    <property type="match status" value="1"/>
</dbReference>
<dbReference type="GO" id="GO:0003924">
    <property type="term" value="F:GTPase activity"/>
    <property type="evidence" value="ECO:0007669"/>
    <property type="project" value="InterPro"/>
</dbReference>
<dbReference type="PANTHER" id="PTHR43261:SF1">
    <property type="entry name" value="RIBOSOME-RELEASING FACTOR 2, MITOCHONDRIAL"/>
    <property type="match status" value="1"/>
</dbReference>
<dbReference type="PANTHER" id="PTHR43261">
    <property type="entry name" value="TRANSLATION ELONGATION FACTOR G-RELATED"/>
    <property type="match status" value="1"/>
</dbReference>
<dbReference type="InterPro" id="IPR000795">
    <property type="entry name" value="T_Tr_GTP-bd_dom"/>
</dbReference>
<dbReference type="InterPro" id="IPR005517">
    <property type="entry name" value="Transl_elong_EFG/EF2_IV"/>
</dbReference>
<dbReference type="SMART" id="SM00889">
    <property type="entry name" value="EFG_IV"/>
    <property type="match status" value="1"/>
</dbReference>
<evidence type="ECO:0000313" key="5">
    <source>
        <dbReference type="EMBL" id="GCE25199.1"/>
    </source>
</evidence>
<gene>
    <name evidence="5" type="ORF">KDA_06830</name>
</gene>
<dbReference type="InterPro" id="IPR000640">
    <property type="entry name" value="EFG_V-like"/>
</dbReference>
<dbReference type="PROSITE" id="PS00301">
    <property type="entry name" value="G_TR_1"/>
    <property type="match status" value="1"/>
</dbReference>
<dbReference type="Pfam" id="PF03144">
    <property type="entry name" value="GTP_EFTU_D2"/>
    <property type="match status" value="1"/>
</dbReference>
<evidence type="ECO:0000256" key="1">
    <source>
        <dbReference type="ARBA" id="ARBA00022741"/>
    </source>
</evidence>
<evidence type="ECO:0000259" key="4">
    <source>
        <dbReference type="PROSITE" id="PS51722"/>
    </source>
</evidence>
<dbReference type="Pfam" id="PF03764">
    <property type="entry name" value="EFG_IV"/>
    <property type="match status" value="1"/>
</dbReference>
<dbReference type="AlphaFoldDB" id="A0A402B1I7"/>
<keyword evidence="2" id="KW-0648">Protein biosynthesis</keyword>
<dbReference type="SUPFAM" id="SSF52540">
    <property type="entry name" value="P-loop containing nucleoside triphosphate hydrolases"/>
    <property type="match status" value="1"/>
</dbReference>
<dbReference type="CDD" id="cd04168">
    <property type="entry name" value="TetM_like"/>
    <property type="match status" value="1"/>
</dbReference>
<keyword evidence="3" id="KW-0342">GTP-binding</keyword>
<dbReference type="InterPro" id="IPR005225">
    <property type="entry name" value="Small_GTP-bd"/>
</dbReference>
<accession>A0A402B1I7</accession>
<sequence>MLTINIGIVAHVDAGKTSLTERILYETHVIDAVGRVDKGTTQTDAMDLEKRRGITIKASVVSFFVNDVKVNLIDTPGHADFLAEVERSFSVLDGAVLVISAVEGIQAQTLILLSTLHKLAIPTMIFINKIDRSGAQADSLLQRIKDKLTEHILPFNHPAQIGTKQAAIIPHDLHDPAFLQTCLEQLALHDERLLAAYVEDQCITAEQVWSALKQQVAAAQVTPLFFGSAITGVGVTELLTHLSDLFPSQTGLEEEPLSGIVFKMEKEVTGEKIAYVRVFAGSLQVRSQVNLRRRTADGASEIYTGKIQKLHLFREGTTEQVPMVAAGEFCKVWGLKDVKIGDVVGEWSSQIKTLRFAIPQMETRIEAVPAEHNHQLYRVLLELAEEDPLISVLKDDLHQTIYLRIFGEVQKEVIESLLLEQHGLTVRFSETTIVCIEKPIGIGQAVESMGKDDNPFVATIGFRVEPGPQGSGISYTSTLGALPLSYYHAIEETLYATLAQGLYGWEVTDIAITLTHMGFDRQAGSTAGDFRNLTPLVLMDALSQAGSAVYEPINQFELSVPVEILSTAMLKLSALGALYEQPILQGDTFLLTGTIPVRTTETFRRELPAISEGEGVFLAEASGYRHKEGEYPTRKRLDYNPLHREEYLLHVHHVR</sequence>
<dbReference type="Gene3D" id="2.40.30.10">
    <property type="entry name" value="Translation factors"/>
    <property type="match status" value="1"/>
</dbReference>
<dbReference type="Gene3D" id="3.30.230.10">
    <property type="match status" value="1"/>
</dbReference>
<evidence type="ECO:0000256" key="2">
    <source>
        <dbReference type="ARBA" id="ARBA00022917"/>
    </source>
</evidence>
<reference evidence="6" key="1">
    <citation type="submission" date="2018-12" db="EMBL/GenBank/DDBJ databases">
        <title>Tengunoibacter tsumagoiensis gen. nov., sp. nov., Dictyobacter kobayashii sp. nov., D. alpinus sp. nov., and D. joshuensis sp. nov. and description of Dictyobacteraceae fam. nov. within the order Ktedonobacterales isolated from Tengu-no-mugimeshi.</title>
        <authorList>
            <person name="Wang C.M."/>
            <person name="Zheng Y."/>
            <person name="Sakai Y."/>
            <person name="Toyoda A."/>
            <person name="Minakuchi Y."/>
            <person name="Abe K."/>
            <person name="Yokota A."/>
            <person name="Yabe S."/>
        </authorList>
    </citation>
    <scope>NUCLEOTIDE SEQUENCE [LARGE SCALE GENOMIC DNA]</scope>
    <source>
        <strain evidence="6">Uno16</strain>
    </source>
</reference>
<dbReference type="GO" id="GO:0005525">
    <property type="term" value="F:GTP binding"/>
    <property type="evidence" value="ECO:0007669"/>
    <property type="project" value="UniProtKB-KW"/>
</dbReference>
<protein>
    <submittedName>
        <fullName evidence="5">Tetracycline resistance protein</fullName>
    </submittedName>
</protein>
<dbReference type="Pfam" id="PF00009">
    <property type="entry name" value="GTP_EFTU"/>
    <property type="match status" value="1"/>
</dbReference>
<dbReference type="FunFam" id="3.40.50.300:FF:002549">
    <property type="entry name" value="Tetracycline resistance protein, GTP-binding elongation family"/>
    <property type="match status" value="1"/>
</dbReference>
<evidence type="ECO:0000256" key="3">
    <source>
        <dbReference type="ARBA" id="ARBA00023134"/>
    </source>
</evidence>
<dbReference type="PRINTS" id="PR01037">
    <property type="entry name" value="TCRTETOQM"/>
</dbReference>
<dbReference type="SUPFAM" id="SSF54980">
    <property type="entry name" value="EF-G C-terminal domain-like"/>
    <property type="match status" value="2"/>
</dbReference>
<keyword evidence="6" id="KW-1185">Reference proteome</keyword>
<dbReference type="Gene3D" id="3.40.50.300">
    <property type="entry name" value="P-loop containing nucleotide triphosphate hydrolases"/>
    <property type="match status" value="1"/>
</dbReference>
<dbReference type="SUPFAM" id="SSF50447">
    <property type="entry name" value="Translation proteins"/>
    <property type="match status" value="1"/>
</dbReference>
<dbReference type="InterPro" id="IPR031157">
    <property type="entry name" value="G_TR_CS"/>
</dbReference>
<dbReference type="InterPro" id="IPR027417">
    <property type="entry name" value="P-loop_NTPase"/>
</dbReference>
<dbReference type="InterPro" id="IPR004161">
    <property type="entry name" value="EFTu-like_2"/>
</dbReference>
<feature type="domain" description="Tr-type G" evidence="4">
    <location>
        <begin position="1"/>
        <end position="250"/>
    </location>
</feature>
<comment type="caution">
    <text evidence="5">The sequence shown here is derived from an EMBL/GenBank/DDBJ whole genome shotgun (WGS) entry which is preliminary data.</text>
</comment>